<keyword evidence="3" id="KW-1185">Reference proteome</keyword>
<accession>A0A8R1Y806</accession>
<dbReference type="Gene3D" id="2.40.50.40">
    <property type="match status" value="1"/>
</dbReference>
<sequence>MPHRFRMGRTSRAKKDRSGKKDEPLYEVSQITGLKYINGKKHFHVMWKRTGAKLCKKTSRSFEPVENLQKCWDLVIAYEERERTKQFIKNDDGYPAAKLIFLARSLVVRYNNEVIVPELKRKHWKMVIEFDEMHREYARLNAYVAKRIPLVIALPNGVDLHHKMGKLAFHIEWNADEL</sequence>
<feature type="compositionally biased region" description="Basic residues" evidence="1">
    <location>
        <begin position="1"/>
        <end position="18"/>
    </location>
</feature>
<evidence type="ECO:0000313" key="3">
    <source>
        <dbReference type="Proteomes" id="UP000005239"/>
    </source>
</evidence>
<dbReference type="EnsemblMetazoa" id="PPA03399.1">
    <property type="protein sequence ID" value="PPA03399.1"/>
    <property type="gene ID" value="WBGene00092953"/>
</dbReference>
<reference evidence="2" key="2">
    <citation type="submission" date="2022-06" db="UniProtKB">
        <authorList>
            <consortium name="EnsemblMetazoa"/>
        </authorList>
    </citation>
    <scope>IDENTIFICATION</scope>
    <source>
        <strain evidence="2">PS312</strain>
    </source>
</reference>
<proteinExistence type="predicted"/>
<dbReference type="OrthoDB" id="10071877at2759"/>
<evidence type="ECO:0000313" key="2">
    <source>
        <dbReference type="EnsemblMetazoa" id="PPA03399.1"/>
    </source>
</evidence>
<dbReference type="InterPro" id="IPR000953">
    <property type="entry name" value="Chromo/chromo_shadow_dom"/>
</dbReference>
<organism evidence="2 3">
    <name type="scientific">Pristionchus pacificus</name>
    <name type="common">Parasitic nematode worm</name>
    <dbReference type="NCBI Taxonomy" id="54126"/>
    <lineage>
        <taxon>Eukaryota</taxon>
        <taxon>Metazoa</taxon>
        <taxon>Ecdysozoa</taxon>
        <taxon>Nematoda</taxon>
        <taxon>Chromadorea</taxon>
        <taxon>Rhabditida</taxon>
        <taxon>Rhabditina</taxon>
        <taxon>Diplogasteromorpha</taxon>
        <taxon>Diplogasteroidea</taxon>
        <taxon>Neodiplogasteridae</taxon>
        <taxon>Pristionchus</taxon>
    </lineage>
</organism>
<feature type="region of interest" description="Disordered" evidence="1">
    <location>
        <begin position="1"/>
        <end position="22"/>
    </location>
</feature>
<dbReference type="CDD" id="cd00024">
    <property type="entry name" value="CD_CSD"/>
    <property type="match status" value="1"/>
</dbReference>
<dbReference type="SUPFAM" id="SSF54160">
    <property type="entry name" value="Chromo domain-like"/>
    <property type="match status" value="1"/>
</dbReference>
<dbReference type="AlphaFoldDB" id="A0A2A6CU20"/>
<protein>
    <submittedName>
        <fullName evidence="2">Chromo domain-containing protein</fullName>
    </submittedName>
</protein>
<dbReference type="Proteomes" id="UP000005239">
    <property type="component" value="Unassembled WGS sequence"/>
</dbReference>
<name>A0A2A6CU20_PRIPA</name>
<dbReference type="PROSITE" id="PS50013">
    <property type="entry name" value="CHROMO_2"/>
    <property type="match status" value="1"/>
</dbReference>
<dbReference type="InterPro" id="IPR016197">
    <property type="entry name" value="Chromo-like_dom_sf"/>
</dbReference>
<reference evidence="3" key="1">
    <citation type="journal article" date="2008" name="Nat. Genet.">
        <title>The Pristionchus pacificus genome provides a unique perspective on nematode lifestyle and parasitism.</title>
        <authorList>
            <person name="Dieterich C."/>
            <person name="Clifton S.W."/>
            <person name="Schuster L.N."/>
            <person name="Chinwalla A."/>
            <person name="Delehaunty K."/>
            <person name="Dinkelacker I."/>
            <person name="Fulton L."/>
            <person name="Fulton R."/>
            <person name="Godfrey J."/>
            <person name="Minx P."/>
            <person name="Mitreva M."/>
            <person name="Roeseler W."/>
            <person name="Tian H."/>
            <person name="Witte H."/>
            <person name="Yang S.P."/>
            <person name="Wilson R.K."/>
            <person name="Sommer R.J."/>
        </authorList>
    </citation>
    <scope>NUCLEOTIDE SEQUENCE [LARGE SCALE GENOMIC DNA]</scope>
    <source>
        <strain evidence="3">PS312</strain>
    </source>
</reference>
<evidence type="ECO:0000256" key="1">
    <source>
        <dbReference type="SAM" id="MobiDB-lite"/>
    </source>
</evidence>
<gene>
    <name evidence="2" type="primary">WBGene00092953</name>
</gene>
<accession>A0A2A6CU20</accession>